<evidence type="ECO:0000313" key="3">
    <source>
        <dbReference type="EMBL" id="NBC36348.1"/>
    </source>
</evidence>
<keyword evidence="4" id="KW-1185">Reference proteome</keyword>
<feature type="region of interest" description="Disordered" evidence="1">
    <location>
        <begin position="22"/>
        <end position="48"/>
    </location>
</feature>
<evidence type="ECO:0000256" key="2">
    <source>
        <dbReference type="SAM" id="Phobius"/>
    </source>
</evidence>
<name>A0ABW9XCV5_9SPHN</name>
<evidence type="ECO:0000313" key="4">
    <source>
        <dbReference type="Proteomes" id="UP000753724"/>
    </source>
</evidence>
<protein>
    <submittedName>
        <fullName evidence="3">Uncharacterized protein</fullName>
    </submittedName>
</protein>
<dbReference type="Proteomes" id="UP000753724">
    <property type="component" value="Unassembled WGS sequence"/>
</dbReference>
<evidence type="ECO:0000256" key="1">
    <source>
        <dbReference type="SAM" id="MobiDB-lite"/>
    </source>
</evidence>
<keyword evidence="2" id="KW-1133">Transmembrane helix</keyword>
<organism evidence="3 4">
    <name type="scientific">Novosphingobium ovatum</name>
    <dbReference type="NCBI Taxonomy" id="1908523"/>
    <lineage>
        <taxon>Bacteria</taxon>
        <taxon>Pseudomonadati</taxon>
        <taxon>Pseudomonadota</taxon>
        <taxon>Alphaproteobacteria</taxon>
        <taxon>Sphingomonadales</taxon>
        <taxon>Sphingomonadaceae</taxon>
        <taxon>Novosphingobium</taxon>
    </lineage>
</organism>
<proteinExistence type="predicted"/>
<accession>A0ABW9XCV5</accession>
<feature type="transmembrane region" description="Helical" evidence="2">
    <location>
        <begin position="51"/>
        <end position="69"/>
    </location>
</feature>
<dbReference type="EMBL" id="JAAAPO010000002">
    <property type="protein sequence ID" value="NBC36348.1"/>
    <property type="molecule type" value="Genomic_DNA"/>
</dbReference>
<reference evidence="4" key="1">
    <citation type="submission" date="2020-01" db="EMBL/GenBank/DDBJ databases">
        <title>Sphingomonas sp. strain CSW-10.</title>
        <authorList>
            <person name="Chen W.-M."/>
        </authorList>
    </citation>
    <scope>NUCLEOTIDE SEQUENCE [LARGE SCALE GENOMIC DNA]</scope>
    <source>
        <strain evidence="4">FSY-8</strain>
    </source>
</reference>
<sequence>MDDNDNKITNLEEFMRRRKAAEKAKRPAIWRARPDTSGQSDARPAKPARNWGQLGYALLVLVGCALLAARCSH</sequence>
<gene>
    <name evidence="3" type="ORF">GTZ99_07225</name>
</gene>
<comment type="caution">
    <text evidence="3">The sequence shown here is derived from an EMBL/GenBank/DDBJ whole genome shotgun (WGS) entry which is preliminary data.</text>
</comment>
<keyword evidence="2" id="KW-0472">Membrane</keyword>
<keyword evidence="2" id="KW-0812">Transmembrane</keyword>
<dbReference type="RefSeq" id="WP_161717570.1">
    <property type="nucleotide sequence ID" value="NZ_JAAAPO010000002.1"/>
</dbReference>